<accession>A0A202K9Y2</accession>
<name>A0A202K9Y2_KLEPN</name>
<dbReference type="RefSeq" id="WP_019724817.1">
    <property type="nucleotide sequence ID" value="NZ_CAAGTG010000003.1"/>
</dbReference>
<feature type="signal peptide" evidence="1">
    <location>
        <begin position="1"/>
        <end position="21"/>
    </location>
</feature>
<proteinExistence type="predicted"/>
<evidence type="ECO:0000313" key="2">
    <source>
        <dbReference type="EMBL" id="OVF64451.1"/>
    </source>
</evidence>
<reference evidence="2 3" key="1">
    <citation type="submission" date="2017-03" db="EMBL/GenBank/DDBJ databases">
        <authorList>
            <person name="Fouts D."/>
            <person name="Stalin M.J."/>
            <person name="Chen L."/>
            <person name="Wright M."/>
            <person name="Sutton G."/>
            <person name="Nguyen K."/>
            <person name="Vanduin D."/>
            <person name="Rojas L."/>
            <person name="Hujer A."/>
            <person name="Hujer K."/>
            <person name="Bonomo R."/>
            <person name="Kreiswirth B."/>
            <person name="Adams M."/>
        </authorList>
    </citation>
    <scope>NUCLEOTIDE SEQUENCE [LARGE SCALE GENOMIC DNA]</scope>
    <source>
        <strain evidence="2 3">39383</strain>
    </source>
</reference>
<gene>
    <name evidence="2" type="ORF">B5L96_27865</name>
</gene>
<dbReference type="EMBL" id="NDBK01000120">
    <property type="protein sequence ID" value="OVF64451.1"/>
    <property type="molecule type" value="Genomic_DNA"/>
</dbReference>
<keyword evidence="1" id="KW-0732">Signal</keyword>
<comment type="caution">
    <text evidence="2">The sequence shown here is derived from an EMBL/GenBank/DDBJ whole genome shotgun (WGS) entry which is preliminary data.</text>
</comment>
<dbReference type="AlphaFoldDB" id="A0A202K9Y2"/>
<protein>
    <submittedName>
        <fullName evidence="2">Uncharacterized protein</fullName>
    </submittedName>
</protein>
<sequence length="117" mass="13011">MMIKHSLLFSILLITTTLSYAETLDDFFNKNKDLNNDIEIRLAIKEKASQLALSEAYDEGANDLSARSGRLMREDGGSYARYAVKTLVDACNNIGPYQSMLDDQACKRLEGKVAGIK</sequence>
<dbReference type="Proteomes" id="UP000196447">
    <property type="component" value="Unassembled WGS sequence"/>
</dbReference>
<evidence type="ECO:0000313" key="3">
    <source>
        <dbReference type="Proteomes" id="UP000196447"/>
    </source>
</evidence>
<evidence type="ECO:0000256" key="1">
    <source>
        <dbReference type="SAM" id="SignalP"/>
    </source>
</evidence>
<feature type="chain" id="PRO_5031184068" evidence="1">
    <location>
        <begin position="22"/>
        <end position="117"/>
    </location>
</feature>
<organism evidence="2 3">
    <name type="scientific">Klebsiella pneumoniae</name>
    <dbReference type="NCBI Taxonomy" id="573"/>
    <lineage>
        <taxon>Bacteria</taxon>
        <taxon>Pseudomonadati</taxon>
        <taxon>Pseudomonadota</taxon>
        <taxon>Gammaproteobacteria</taxon>
        <taxon>Enterobacterales</taxon>
        <taxon>Enterobacteriaceae</taxon>
        <taxon>Klebsiella/Raoultella group</taxon>
        <taxon>Klebsiella</taxon>
        <taxon>Klebsiella pneumoniae complex</taxon>
    </lineage>
</organism>